<gene>
    <name evidence="8" type="ORF">ZEAMMB73_Zm00001d014753</name>
</gene>
<protein>
    <recommendedName>
        <fullName evidence="9">Pre-mRNA-splicing factor SYF2</fullName>
    </recommendedName>
</protein>
<name>A0A1D6GW42_MAIZE</name>
<keyword evidence="3" id="KW-0507">mRNA processing</keyword>
<comment type="similarity">
    <text evidence="2">Belongs to the SYF2 family.</text>
</comment>
<dbReference type="eggNOG" id="KOG2609">
    <property type="taxonomic scope" value="Eukaryota"/>
</dbReference>
<keyword evidence="4" id="KW-0747">Spliceosome</keyword>
<dbReference type="PANTHER" id="PTHR13264:SF5">
    <property type="entry name" value="PRE-MRNA-SPLICING FACTOR SYF2"/>
    <property type="match status" value="1"/>
</dbReference>
<evidence type="ECO:0000313" key="8">
    <source>
        <dbReference type="EMBL" id="AQK67104.1"/>
    </source>
</evidence>
<dbReference type="STRING" id="4577.A0A1D6GW42"/>
<evidence type="ECO:0000256" key="6">
    <source>
        <dbReference type="ARBA" id="ARBA00023242"/>
    </source>
</evidence>
<organism evidence="8">
    <name type="scientific">Zea mays</name>
    <name type="common">Maize</name>
    <dbReference type="NCBI Taxonomy" id="4577"/>
    <lineage>
        <taxon>Eukaryota</taxon>
        <taxon>Viridiplantae</taxon>
        <taxon>Streptophyta</taxon>
        <taxon>Embryophyta</taxon>
        <taxon>Tracheophyta</taxon>
        <taxon>Spermatophyta</taxon>
        <taxon>Magnoliopsida</taxon>
        <taxon>Liliopsida</taxon>
        <taxon>Poales</taxon>
        <taxon>Poaceae</taxon>
        <taxon>PACMAD clade</taxon>
        <taxon>Panicoideae</taxon>
        <taxon>Andropogonodae</taxon>
        <taxon>Andropogoneae</taxon>
        <taxon>Tripsacinae</taxon>
        <taxon>Zea</taxon>
    </lineage>
</organism>
<feature type="compositionally biased region" description="Basic and acidic residues" evidence="7">
    <location>
        <begin position="143"/>
        <end position="153"/>
    </location>
</feature>
<keyword evidence="5" id="KW-0508">mRNA splicing</keyword>
<feature type="compositionally biased region" description="Gly residues" evidence="7">
    <location>
        <begin position="1"/>
        <end position="10"/>
    </location>
</feature>
<feature type="region of interest" description="Disordered" evidence="7">
    <location>
        <begin position="1"/>
        <end position="277"/>
    </location>
</feature>
<dbReference type="EMBL" id="CM000781">
    <property type="protein sequence ID" value="AQK67104.1"/>
    <property type="molecule type" value="Genomic_DNA"/>
</dbReference>
<evidence type="ECO:0000256" key="2">
    <source>
        <dbReference type="ARBA" id="ARBA00010028"/>
    </source>
</evidence>
<proteinExistence type="inferred from homology"/>
<dbReference type="PANTHER" id="PTHR13264">
    <property type="entry name" value="GCIP-INTERACTING PROTEIN P29"/>
    <property type="match status" value="1"/>
</dbReference>
<feature type="compositionally biased region" description="Basic and acidic residues" evidence="7">
    <location>
        <begin position="659"/>
        <end position="677"/>
    </location>
</feature>
<dbReference type="PaxDb" id="4577-GRMZM2G102447_P02"/>
<dbReference type="InterPro" id="IPR013260">
    <property type="entry name" value="mRNA_splic_SYF2"/>
</dbReference>
<sequence length="847" mass="92958">MMDDGGGGVQSQGVNPDCPNAANPFHRCAAYCPVPAPAPTKAAAAAVRSKPSPPRPRAAAVAAQNGTAKHGDGAARVAPASDAEDDDDDGGEREESRAVNSGYPASPPRPGPRPTHAAQNGTARRDEVEEECEITVVDESEEHGESVEDHGGQEQEQEVSGGGRTRASARSPATDDGGEAGGETPRQQAVNPDCPNAANPFHRCAEYCPVPVPVPKAPPLPRPRGYEGSTHSDPGELHPRPRRRDKGGGSGGGLPLYVFLREGSDGDGKKVDPRCPNAPNPFHVCTDHCLAKISEAGRSSEGAKSPISLFSRHSRRSSSSSEDGSVKSAGSKKVDPRCPNAGNLFHECGEHCAAKMQRSEQQHKGVNLKSPRRKVGKNATAIPNWKVDPRCPNASNPFHMCAQYCFDHLSETAQTSAAKSERAAWARRPAPLSSSPSIHGHGLARSRRRPARLLPVVSPSPIASRSQPISQTESIQSYPRVPPSRPDPGSSMGKEGVAAGPAAEGSKSRSECINSSNPYHECSDYCLRKIAEARQRLDDELPDSWKRPPEQRTVHPDCINASNPYHECSDYCFKRIADAKSPACGLEREERQPPADVFAAAGMSDAVEQHRPIDNDSDEQEGAGPDDGYPQMTEKQKKLFELRLKMNEARKANQQAMVAEKKRMEPRGESRGVSKQKWLDDRKKKIGKLLDSNGLDMKMAYMLDTQETAEAKYKKWEKEPAPYGWDVFNQKTLYDAYKKRTKNIEVDMESYNKAKEADPEFYRDASSLQYGKVSNVPEENIDKMVKELREREEKRKSFSRRRKFNEDKDIDSINDRNEHFNKKVERAFGKYTLEIKNNLERGTALPD</sequence>
<evidence type="ECO:0000256" key="5">
    <source>
        <dbReference type="ARBA" id="ARBA00023187"/>
    </source>
</evidence>
<feature type="compositionally biased region" description="Low complexity" evidence="7">
    <location>
        <begin position="317"/>
        <end position="331"/>
    </location>
</feature>
<dbReference type="Pfam" id="PF08231">
    <property type="entry name" value="SYF2"/>
    <property type="match status" value="1"/>
</dbReference>
<feature type="compositionally biased region" description="Low complexity" evidence="7">
    <location>
        <begin position="28"/>
        <end position="50"/>
    </location>
</feature>
<feature type="compositionally biased region" description="Basic and acidic residues" evidence="7">
    <location>
        <begin position="262"/>
        <end position="273"/>
    </location>
</feature>
<feature type="region of interest" description="Disordered" evidence="7">
    <location>
        <begin position="651"/>
        <end position="677"/>
    </location>
</feature>
<dbReference type="FunCoup" id="A0A1D6GW42">
    <property type="interactions" value="13"/>
</dbReference>
<evidence type="ECO:0008006" key="9">
    <source>
        <dbReference type="Google" id="ProtNLM"/>
    </source>
</evidence>
<evidence type="ECO:0000256" key="4">
    <source>
        <dbReference type="ARBA" id="ARBA00022728"/>
    </source>
</evidence>
<feature type="region of interest" description="Disordered" evidence="7">
    <location>
        <begin position="420"/>
        <end position="514"/>
    </location>
</feature>
<feature type="region of interest" description="Disordered" evidence="7">
    <location>
        <begin position="539"/>
        <end position="560"/>
    </location>
</feature>
<feature type="region of interest" description="Disordered" evidence="7">
    <location>
        <begin position="789"/>
        <end position="808"/>
    </location>
</feature>
<dbReference type="InParanoid" id="A0A1D6GW42"/>
<comment type="subcellular location">
    <subcellularLocation>
        <location evidence="1">Nucleus</location>
    </subcellularLocation>
</comment>
<dbReference type="GO" id="GO:0008380">
    <property type="term" value="P:RNA splicing"/>
    <property type="evidence" value="ECO:0007669"/>
    <property type="project" value="UniProtKB-KW"/>
</dbReference>
<evidence type="ECO:0000256" key="1">
    <source>
        <dbReference type="ARBA" id="ARBA00004123"/>
    </source>
</evidence>
<feature type="compositionally biased region" description="Basic and acidic residues" evidence="7">
    <location>
        <begin position="539"/>
        <end position="555"/>
    </location>
</feature>
<feature type="compositionally biased region" description="Polar residues" evidence="7">
    <location>
        <begin position="461"/>
        <end position="477"/>
    </location>
</feature>
<reference evidence="8" key="1">
    <citation type="submission" date="2015-12" db="EMBL/GenBank/DDBJ databases">
        <title>Update maize B73 reference genome by single molecule sequencing technologies.</title>
        <authorList>
            <consortium name="Maize Genome Sequencing Project"/>
            <person name="Ware D."/>
        </authorList>
    </citation>
    <scope>NUCLEOTIDE SEQUENCE</scope>
    <source>
        <tissue evidence="8">Seedling</tissue>
    </source>
</reference>
<feature type="compositionally biased region" description="Acidic residues" evidence="7">
    <location>
        <begin position="82"/>
        <end position="92"/>
    </location>
</feature>
<accession>A0A1D6GW42</accession>
<feature type="compositionally biased region" description="Acidic residues" evidence="7">
    <location>
        <begin position="128"/>
        <end position="142"/>
    </location>
</feature>
<evidence type="ECO:0000256" key="3">
    <source>
        <dbReference type="ARBA" id="ARBA00022664"/>
    </source>
</evidence>
<feature type="compositionally biased region" description="Pro residues" evidence="7">
    <location>
        <begin position="210"/>
        <end position="222"/>
    </location>
</feature>
<keyword evidence="6" id="KW-0539">Nucleus</keyword>
<dbReference type="ExpressionAtlas" id="A0A1D6GW42">
    <property type="expression patterns" value="baseline and differential"/>
</dbReference>
<feature type="compositionally biased region" description="Low complexity" evidence="7">
    <location>
        <begin position="426"/>
        <end position="437"/>
    </location>
</feature>
<evidence type="ECO:0000256" key="7">
    <source>
        <dbReference type="SAM" id="MobiDB-lite"/>
    </source>
</evidence>
<dbReference type="GO" id="GO:0006397">
    <property type="term" value="P:mRNA processing"/>
    <property type="evidence" value="ECO:0007669"/>
    <property type="project" value="UniProtKB-KW"/>
</dbReference>
<dbReference type="AlphaFoldDB" id="A0A1D6GW42"/>
<dbReference type="SMR" id="A0A1D6GW42"/>
<dbReference type="GO" id="GO:0005681">
    <property type="term" value="C:spliceosomal complex"/>
    <property type="evidence" value="ECO:0007669"/>
    <property type="project" value="UniProtKB-KW"/>
</dbReference>
<feature type="compositionally biased region" description="Basic residues" evidence="7">
    <location>
        <begin position="442"/>
        <end position="451"/>
    </location>
</feature>
<dbReference type="IntAct" id="A0A1D6GW42">
    <property type="interactions" value="6"/>
</dbReference>
<feature type="region of interest" description="Disordered" evidence="7">
    <location>
        <begin position="604"/>
        <end position="637"/>
    </location>
</feature>
<feature type="region of interest" description="Disordered" evidence="7">
    <location>
        <begin position="296"/>
        <end position="338"/>
    </location>
</feature>